<dbReference type="OrthoDB" id="9795599at2"/>
<protein>
    <submittedName>
        <fullName evidence="2">Uncharacterized protein</fullName>
    </submittedName>
</protein>
<dbReference type="PANTHER" id="PTHR35983">
    <property type="entry name" value="UPF0166 PROTEIN TM_0021"/>
    <property type="match status" value="1"/>
</dbReference>
<dbReference type="Gene3D" id="3.30.70.120">
    <property type="match status" value="1"/>
</dbReference>
<dbReference type="HOGENOM" id="CLU_146749_0_1_0"/>
<dbReference type="eggNOG" id="COG1993">
    <property type="taxonomic scope" value="Bacteria"/>
</dbReference>
<dbReference type="AlphaFoldDB" id="H2J7L3"/>
<dbReference type="PANTHER" id="PTHR35983:SF1">
    <property type="entry name" value="UPF0166 PROTEIN TM_0021"/>
    <property type="match status" value="1"/>
</dbReference>
<organism evidence="2 3">
    <name type="scientific">Marinitoga piezophila (strain DSM 14283 / JCM 11233 / KA3)</name>
    <dbReference type="NCBI Taxonomy" id="443254"/>
    <lineage>
        <taxon>Bacteria</taxon>
        <taxon>Thermotogati</taxon>
        <taxon>Thermotogota</taxon>
        <taxon>Thermotogae</taxon>
        <taxon>Petrotogales</taxon>
        <taxon>Petrotogaceae</taxon>
        <taxon>Marinitoga</taxon>
    </lineage>
</organism>
<dbReference type="InterPro" id="IPR003793">
    <property type="entry name" value="UPF0166"/>
</dbReference>
<dbReference type="Proteomes" id="UP000007161">
    <property type="component" value="Chromosome"/>
</dbReference>
<dbReference type="Pfam" id="PF02641">
    <property type="entry name" value="DUF190"/>
    <property type="match status" value="1"/>
</dbReference>
<reference evidence="3" key="2">
    <citation type="submission" date="2012-01" db="EMBL/GenBank/DDBJ databases">
        <title>Complete sequence of chromosome of Marinitoga piezophila KA3.</title>
        <authorList>
            <person name="Lucas S."/>
            <person name="Han J."/>
            <person name="Lapidus A."/>
            <person name="Cheng J.-F."/>
            <person name="Goodwin L."/>
            <person name="Pitluck S."/>
            <person name="Peters L."/>
            <person name="Mikhailova N."/>
            <person name="Teshima H."/>
            <person name="Detter J.C."/>
            <person name="Han C."/>
            <person name="Tapia R."/>
            <person name="Land M."/>
            <person name="Hauser L."/>
            <person name="Kyrpides N."/>
            <person name="Ivanova N."/>
            <person name="Pagani I."/>
            <person name="Jebbar M."/>
            <person name="Vannier P."/>
            <person name="Oger P."/>
            <person name="Cario A."/>
            <person name="Bartlett D."/>
            <person name="Noll K.M."/>
            <person name="Woyke T."/>
        </authorList>
    </citation>
    <scope>NUCLEOTIDE SEQUENCE [LARGE SCALE GENOMIC DNA]</scope>
    <source>
        <strain evidence="3">DSM 14283 / JCM 11233 / KA3</strain>
    </source>
</reference>
<evidence type="ECO:0000313" key="2">
    <source>
        <dbReference type="EMBL" id="AEX85354.1"/>
    </source>
</evidence>
<dbReference type="InterPro" id="IPR015867">
    <property type="entry name" value="N-reg_PII/ATP_PRibTrfase_C"/>
</dbReference>
<accession>H2J7L3</accession>
<evidence type="ECO:0000256" key="1">
    <source>
        <dbReference type="ARBA" id="ARBA00010554"/>
    </source>
</evidence>
<sequence>MKFLRIYLGEGDHCDGTPVYKHIVKLCYDHGIKGVTVLKGIMGFGEKHHVHRVDFFTLSEDLPIVVEIVDSSDKIEKIIEEVKKCNFDGLVVYWDVESIRIEKNK</sequence>
<dbReference type="RefSeq" id="WP_014296426.1">
    <property type="nucleotide sequence ID" value="NC_016751.1"/>
</dbReference>
<name>H2J7L3_MARPK</name>
<dbReference type="SUPFAM" id="SSF54913">
    <property type="entry name" value="GlnB-like"/>
    <property type="match status" value="1"/>
</dbReference>
<proteinExistence type="inferred from homology"/>
<evidence type="ECO:0000313" key="3">
    <source>
        <dbReference type="Proteomes" id="UP000007161"/>
    </source>
</evidence>
<dbReference type="InterPro" id="IPR011322">
    <property type="entry name" value="N-reg_PII-like_a/b"/>
</dbReference>
<dbReference type="EMBL" id="CP003257">
    <property type="protein sequence ID" value="AEX85354.1"/>
    <property type="molecule type" value="Genomic_DNA"/>
</dbReference>
<comment type="similarity">
    <text evidence="1">Belongs to the UPF0166 family.</text>
</comment>
<reference evidence="2 3" key="1">
    <citation type="journal article" date="2012" name="J. Bacteriol.">
        <title>Complete Genome Sequence of the Thermophilic, Piezophilic, Heterotrophic Bacterium Marinitoga piezophila KA3.</title>
        <authorList>
            <person name="Lucas S."/>
            <person name="Han J."/>
            <person name="Lapidus A."/>
            <person name="Cheng J.F."/>
            <person name="Goodwin L.A."/>
            <person name="Pitluck S."/>
            <person name="Peters L."/>
            <person name="Mikhailova N."/>
            <person name="Teshima H."/>
            <person name="Detter J.C."/>
            <person name="Han C."/>
            <person name="Tapia R."/>
            <person name="Land M."/>
            <person name="Hauser L."/>
            <person name="Kyrpides N.C."/>
            <person name="Ivanova N."/>
            <person name="Pagani I."/>
            <person name="Vannier P."/>
            <person name="Oger P."/>
            <person name="Bartlett D.H."/>
            <person name="Noll K.M."/>
            <person name="Woyke T."/>
            <person name="Jebbar M."/>
        </authorList>
    </citation>
    <scope>NUCLEOTIDE SEQUENCE [LARGE SCALE GENOMIC DNA]</scope>
    <source>
        <strain evidence="3">DSM 14283 / JCM 11233 / KA3</strain>
    </source>
</reference>
<dbReference type="KEGG" id="mpz:Marpi_0941"/>
<keyword evidence="3" id="KW-1185">Reference proteome</keyword>
<dbReference type="STRING" id="443254.Marpi_0941"/>
<gene>
    <name evidence="2" type="ordered locus">Marpi_0941</name>
</gene>